<sequence>MLLRLLLLPAFLFYTFQTLAQAYEPGLLVRSNGDTLRGEIENGAWNEPPAFIRYRPSAESPSQLFQPRALRAVQFTKGRYFRYEILPIDHAANTRLDRLPVGNVMSVQTDSVLAEVLLEGTGSLFRVATFGSVHYLMQCPGQPVLDLCERKYLRTNARGVQELAEGNNYRSQLAVYFGRCPAANNLAQKAPFTPEALVAVMQAYNQECSASQQAGRRFPAEGIKRSSSLFQGGILAGLRYNRIVTPTDNPNTNCSDCKVRPFAGLYGELLMPGRSTAVYGELSTSYFSGKLAVNSGILNGGSSFVYNYYDYKAWLGTARIGVRYFIPLPHDQQLLFGLGLELNTVWRPDYATPAGQAMSAYADKVVFADPTLLPNLAVGWRTQRLTFSLDGQLYSARNGEGVFKNLVFGESSVLRFSTAYRLGRKNDAQTR</sequence>
<organism evidence="1 2">
    <name type="scientific">Hymenobacter jeongseonensis</name>
    <dbReference type="NCBI Taxonomy" id="2791027"/>
    <lineage>
        <taxon>Bacteria</taxon>
        <taxon>Pseudomonadati</taxon>
        <taxon>Bacteroidota</taxon>
        <taxon>Cytophagia</taxon>
        <taxon>Cytophagales</taxon>
        <taxon>Hymenobacteraceae</taxon>
        <taxon>Hymenobacter</taxon>
    </lineage>
</organism>
<gene>
    <name evidence="1" type="ORF">I2I05_18490</name>
</gene>
<dbReference type="RefSeq" id="WP_196283737.1">
    <property type="nucleotide sequence ID" value="NZ_JADQDQ010000012.1"/>
</dbReference>
<evidence type="ECO:0008006" key="3">
    <source>
        <dbReference type="Google" id="ProtNLM"/>
    </source>
</evidence>
<accession>A0ABS0ILY3</accession>
<dbReference type="Proteomes" id="UP000597617">
    <property type="component" value="Unassembled WGS sequence"/>
</dbReference>
<reference evidence="1 2" key="1">
    <citation type="submission" date="2020-11" db="EMBL/GenBank/DDBJ databases">
        <authorList>
            <person name="Kim M.K."/>
        </authorList>
    </citation>
    <scope>NUCLEOTIDE SEQUENCE [LARGE SCALE GENOMIC DNA]</scope>
    <source>
        <strain evidence="1 2">BT683</strain>
    </source>
</reference>
<name>A0ABS0ILY3_9BACT</name>
<evidence type="ECO:0000313" key="1">
    <source>
        <dbReference type="EMBL" id="MBF9239388.1"/>
    </source>
</evidence>
<dbReference type="EMBL" id="JADQDQ010000012">
    <property type="protein sequence ID" value="MBF9239388.1"/>
    <property type="molecule type" value="Genomic_DNA"/>
</dbReference>
<keyword evidence="2" id="KW-1185">Reference proteome</keyword>
<evidence type="ECO:0000313" key="2">
    <source>
        <dbReference type="Proteomes" id="UP000597617"/>
    </source>
</evidence>
<protein>
    <recommendedName>
        <fullName evidence="3">PorT family protein</fullName>
    </recommendedName>
</protein>
<comment type="caution">
    <text evidence="1">The sequence shown here is derived from an EMBL/GenBank/DDBJ whole genome shotgun (WGS) entry which is preliminary data.</text>
</comment>
<proteinExistence type="predicted"/>